<gene>
    <name evidence="1" type="ORF">CEXT_188601</name>
</gene>
<name>A0AAV4X2L8_CAEEX</name>
<proteinExistence type="predicted"/>
<evidence type="ECO:0000313" key="2">
    <source>
        <dbReference type="Proteomes" id="UP001054945"/>
    </source>
</evidence>
<organism evidence="1 2">
    <name type="scientific">Caerostris extrusa</name>
    <name type="common">Bark spider</name>
    <name type="synonym">Caerostris bankana</name>
    <dbReference type="NCBI Taxonomy" id="172846"/>
    <lineage>
        <taxon>Eukaryota</taxon>
        <taxon>Metazoa</taxon>
        <taxon>Ecdysozoa</taxon>
        <taxon>Arthropoda</taxon>
        <taxon>Chelicerata</taxon>
        <taxon>Arachnida</taxon>
        <taxon>Araneae</taxon>
        <taxon>Araneomorphae</taxon>
        <taxon>Entelegynae</taxon>
        <taxon>Araneoidea</taxon>
        <taxon>Araneidae</taxon>
        <taxon>Caerostris</taxon>
    </lineage>
</organism>
<keyword evidence="2" id="KW-1185">Reference proteome</keyword>
<sequence>MRKISLELFSFRNEPQLWKRALSSNQDFVDKTNPLHPKLNSKLRCCSTFSSIKLVRFDLPISELKKQAALYSRSGPNFAYRCRQNGSLEYISNQHHGAKTAQYFPFQSHCLCMGYCGVHIVSCGFDEVIFLYSQLFIARKPVQGKYQLLNAI</sequence>
<reference evidence="1 2" key="1">
    <citation type="submission" date="2021-06" db="EMBL/GenBank/DDBJ databases">
        <title>Caerostris extrusa draft genome.</title>
        <authorList>
            <person name="Kono N."/>
            <person name="Arakawa K."/>
        </authorList>
    </citation>
    <scope>NUCLEOTIDE SEQUENCE [LARGE SCALE GENOMIC DNA]</scope>
</reference>
<dbReference type="AlphaFoldDB" id="A0AAV4X2L8"/>
<dbReference type="Proteomes" id="UP001054945">
    <property type="component" value="Unassembled WGS sequence"/>
</dbReference>
<dbReference type="EMBL" id="BPLR01017192">
    <property type="protein sequence ID" value="GIY89352.1"/>
    <property type="molecule type" value="Genomic_DNA"/>
</dbReference>
<comment type="caution">
    <text evidence="1">The sequence shown here is derived from an EMBL/GenBank/DDBJ whole genome shotgun (WGS) entry which is preliminary data.</text>
</comment>
<protein>
    <submittedName>
        <fullName evidence="1">Uncharacterized protein</fullName>
    </submittedName>
</protein>
<accession>A0AAV4X2L8</accession>
<evidence type="ECO:0000313" key="1">
    <source>
        <dbReference type="EMBL" id="GIY89352.1"/>
    </source>
</evidence>